<evidence type="ECO:0000256" key="4">
    <source>
        <dbReference type="ARBA" id="ARBA00022692"/>
    </source>
</evidence>
<keyword evidence="6 9" id="KW-1133">Transmembrane helix</keyword>
<dbReference type="eggNOG" id="COG0559">
    <property type="taxonomic scope" value="Bacteria"/>
</dbReference>
<comment type="subcellular location">
    <subcellularLocation>
        <location evidence="1">Cell membrane</location>
        <topology evidence="1">Multi-pass membrane protein</topology>
    </subcellularLocation>
</comment>
<name>L0KFJ1_MESAW</name>
<feature type="transmembrane region" description="Helical" evidence="9">
    <location>
        <begin position="224"/>
        <end position="243"/>
    </location>
</feature>
<gene>
    <name evidence="10" type="ordered locus">Mesau_00310</name>
</gene>
<keyword evidence="3" id="KW-1003">Cell membrane</keyword>
<feature type="transmembrane region" description="Helical" evidence="9">
    <location>
        <begin position="171"/>
        <end position="192"/>
    </location>
</feature>
<evidence type="ECO:0000256" key="3">
    <source>
        <dbReference type="ARBA" id="ARBA00022475"/>
    </source>
</evidence>
<keyword evidence="7 9" id="KW-0472">Membrane</keyword>
<evidence type="ECO:0000256" key="9">
    <source>
        <dbReference type="SAM" id="Phobius"/>
    </source>
</evidence>
<protein>
    <submittedName>
        <fullName evidence="10">Branched-chain amino acid ABC-type transport system, permease component</fullName>
    </submittedName>
</protein>
<proteinExistence type="inferred from homology"/>
<evidence type="ECO:0000256" key="7">
    <source>
        <dbReference type="ARBA" id="ARBA00023136"/>
    </source>
</evidence>
<dbReference type="GO" id="GO:0022857">
    <property type="term" value="F:transmembrane transporter activity"/>
    <property type="evidence" value="ECO:0007669"/>
    <property type="project" value="InterPro"/>
</dbReference>
<feature type="transmembrane region" description="Helical" evidence="9">
    <location>
        <begin position="31"/>
        <end position="52"/>
    </location>
</feature>
<dbReference type="CDD" id="cd06582">
    <property type="entry name" value="TM_PBP1_LivH_like"/>
    <property type="match status" value="1"/>
</dbReference>
<sequence length="321" mass="34151">MSAPRLSYSLLGGMLLVLSSMLYFFQQVLNGLHSGALYALLAFGYVLTNGILHRTNLAYGALFAFCGQAMILSVAFGYQVLWLTLLASVLFGVLAAFLYAALISHVLSRSIFEPLADRSPNAIVVTTLGILLVLSEASRIAADTHDLWLPPMLAEPIVFAEGSGFKATLTLIQVLDCAVVVAAVALATWAFARSNFGRCWRAVSDDPRAAALCGVDVRGVFRRAVLFGGFCAALAGVMASLYYGNVSFGSGLVYGLKILFVTAVGGYLSPPKAALGAAAFGMAESLWAGYFPVEWRDAWMYLFLVAMLILIGAGRDTGKVA</sequence>
<feature type="transmembrane region" description="Helical" evidence="9">
    <location>
        <begin position="122"/>
        <end position="142"/>
    </location>
</feature>
<dbReference type="Proteomes" id="UP000010998">
    <property type="component" value="Chromosome"/>
</dbReference>
<dbReference type="Pfam" id="PF02653">
    <property type="entry name" value="BPD_transp_2"/>
    <property type="match status" value="1"/>
</dbReference>
<evidence type="ECO:0000256" key="5">
    <source>
        <dbReference type="ARBA" id="ARBA00022970"/>
    </source>
</evidence>
<evidence type="ECO:0000313" key="10">
    <source>
        <dbReference type="EMBL" id="AGB42808.1"/>
    </source>
</evidence>
<feature type="transmembrane region" description="Helical" evidence="9">
    <location>
        <begin position="57"/>
        <end position="76"/>
    </location>
</feature>
<feature type="transmembrane region" description="Helical" evidence="9">
    <location>
        <begin position="82"/>
        <end position="102"/>
    </location>
</feature>
<keyword evidence="2" id="KW-0813">Transport</keyword>
<comment type="similarity">
    <text evidence="8">Belongs to the binding-protein-dependent transport system permease family. LivHM subfamily.</text>
</comment>
<dbReference type="KEGG" id="mam:Mesau_00310"/>
<dbReference type="InterPro" id="IPR001851">
    <property type="entry name" value="ABC_transp_permease"/>
</dbReference>
<feature type="transmembrane region" description="Helical" evidence="9">
    <location>
        <begin position="298"/>
        <end position="314"/>
    </location>
</feature>
<organism evidence="10 11">
    <name type="scientific">Mesorhizobium australicum (strain HAMBI 3006 / LMG 24608 / WSM2073)</name>
    <dbReference type="NCBI Taxonomy" id="754035"/>
    <lineage>
        <taxon>Bacteria</taxon>
        <taxon>Pseudomonadati</taxon>
        <taxon>Pseudomonadota</taxon>
        <taxon>Alphaproteobacteria</taxon>
        <taxon>Hyphomicrobiales</taxon>
        <taxon>Phyllobacteriaceae</taxon>
        <taxon>Mesorhizobium</taxon>
    </lineage>
</organism>
<evidence type="ECO:0000256" key="1">
    <source>
        <dbReference type="ARBA" id="ARBA00004651"/>
    </source>
</evidence>
<keyword evidence="11" id="KW-1185">Reference proteome</keyword>
<dbReference type="AlphaFoldDB" id="L0KFJ1"/>
<keyword evidence="5" id="KW-0029">Amino-acid transport</keyword>
<dbReference type="PANTHER" id="PTHR11795">
    <property type="entry name" value="BRANCHED-CHAIN AMINO ACID TRANSPORT SYSTEM PERMEASE PROTEIN LIVH"/>
    <property type="match status" value="1"/>
</dbReference>
<evidence type="ECO:0000256" key="6">
    <source>
        <dbReference type="ARBA" id="ARBA00022989"/>
    </source>
</evidence>
<dbReference type="GO" id="GO:0006865">
    <property type="term" value="P:amino acid transport"/>
    <property type="evidence" value="ECO:0007669"/>
    <property type="project" value="UniProtKB-KW"/>
</dbReference>
<dbReference type="GO" id="GO:0005886">
    <property type="term" value="C:plasma membrane"/>
    <property type="evidence" value="ECO:0007669"/>
    <property type="project" value="UniProtKB-SubCell"/>
</dbReference>
<accession>L0KFJ1</accession>
<evidence type="ECO:0000256" key="2">
    <source>
        <dbReference type="ARBA" id="ARBA00022448"/>
    </source>
</evidence>
<evidence type="ECO:0000256" key="8">
    <source>
        <dbReference type="ARBA" id="ARBA00037998"/>
    </source>
</evidence>
<dbReference type="EMBL" id="CP003358">
    <property type="protein sequence ID" value="AGB42808.1"/>
    <property type="molecule type" value="Genomic_DNA"/>
</dbReference>
<dbReference type="HOGENOM" id="CLU_039929_3_1_5"/>
<dbReference type="STRING" id="754035.Mesau_00310"/>
<keyword evidence="4 9" id="KW-0812">Transmembrane</keyword>
<dbReference type="PANTHER" id="PTHR11795:SF445">
    <property type="entry name" value="AMINO ACID ABC TRANSPORTER PERMEASE PROTEIN"/>
    <property type="match status" value="1"/>
</dbReference>
<feature type="transmembrane region" description="Helical" evidence="9">
    <location>
        <begin position="7"/>
        <end position="25"/>
    </location>
</feature>
<evidence type="ECO:0000313" key="11">
    <source>
        <dbReference type="Proteomes" id="UP000010998"/>
    </source>
</evidence>
<reference evidence="11" key="1">
    <citation type="submission" date="2012-02" db="EMBL/GenBank/DDBJ databases">
        <title>Complete sequence of Mesorhizobium australicum WSM2073.</title>
        <authorList>
            <person name="Lucas S."/>
            <person name="Han J."/>
            <person name="Lapidus A."/>
            <person name="Cheng J.-F."/>
            <person name="Goodwin L."/>
            <person name="Pitluck S."/>
            <person name="Peters L."/>
            <person name="Gu W."/>
            <person name="Detter J.C."/>
            <person name="Han C."/>
            <person name="Tapia R."/>
            <person name="Land M."/>
            <person name="Hauser L."/>
            <person name="Kyrpides N."/>
            <person name="Ivanova N."/>
            <person name="Pagani I."/>
            <person name="Reeve W.G."/>
            <person name="Howieson J.G."/>
            <person name="Tiwari R.P."/>
            <person name="O'Hara G.W."/>
            <person name="Atkins C.A."/>
            <person name="Ronson C.W."/>
            <person name="Nandasena K.G."/>
            <person name="Woyke T."/>
        </authorList>
    </citation>
    <scope>NUCLEOTIDE SEQUENCE [LARGE SCALE GENOMIC DNA]</scope>
    <source>
        <strain evidence="11">LMG 24608 / HAMBI 3006 / WSM2073</strain>
    </source>
</reference>
<dbReference type="InterPro" id="IPR052157">
    <property type="entry name" value="BCAA_transport_permease"/>
</dbReference>